<dbReference type="Proteomes" id="UP001175000">
    <property type="component" value="Unassembled WGS sequence"/>
</dbReference>
<feature type="compositionally biased region" description="Basic residues" evidence="1">
    <location>
        <begin position="389"/>
        <end position="404"/>
    </location>
</feature>
<dbReference type="Pfam" id="PF09441">
    <property type="entry name" value="Abp2"/>
    <property type="match status" value="1"/>
</dbReference>
<dbReference type="PANTHER" id="PTHR42055">
    <property type="entry name" value="YALI0E03476P"/>
    <property type="match status" value="1"/>
</dbReference>
<feature type="compositionally biased region" description="Polar residues" evidence="1">
    <location>
        <begin position="1"/>
        <end position="10"/>
    </location>
</feature>
<feature type="compositionally biased region" description="Polar residues" evidence="1">
    <location>
        <begin position="700"/>
        <end position="713"/>
    </location>
</feature>
<dbReference type="EMBL" id="JAULSU010000002">
    <property type="protein sequence ID" value="KAK0626939.1"/>
    <property type="molecule type" value="Genomic_DNA"/>
</dbReference>
<feature type="region of interest" description="Disordered" evidence="1">
    <location>
        <begin position="688"/>
        <end position="713"/>
    </location>
</feature>
<gene>
    <name evidence="2" type="ORF">B0T14DRAFT_534988</name>
</gene>
<protein>
    <submittedName>
        <fullName evidence="2">ARS binding protein 2-domain-containing protein</fullName>
    </submittedName>
</protein>
<dbReference type="AlphaFoldDB" id="A0AA39X432"/>
<feature type="region of interest" description="Disordered" evidence="1">
    <location>
        <begin position="1"/>
        <end position="23"/>
    </location>
</feature>
<dbReference type="InterPro" id="IPR018562">
    <property type="entry name" value="ARS-binding_2"/>
</dbReference>
<comment type="caution">
    <text evidence="2">The sequence shown here is derived from an EMBL/GenBank/DDBJ whole genome shotgun (WGS) entry which is preliminary data.</text>
</comment>
<name>A0AA39X432_9PEZI</name>
<accession>A0AA39X432</accession>
<feature type="region of interest" description="Disordered" evidence="1">
    <location>
        <begin position="281"/>
        <end position="355"/>
    </location>
</feature>
<organism evidence="2 3">
    <name type="scientific">Immersiella caudata</name>
    <dbReference type="NCBI Taxonomy" id="314043"/>
    <lineage>
        <taxon>Eukaryota</taxon>
        <taxon>Fungi</taxon>
        <taxon>Dikarya</taxon>
        <taxon>Ascomycota</taxon>
        <taxon>Pezizomycotina</taxon>
        <taxon>Sordariomycetes</taxon>
        <taxon>Sordariomycetidae</taxon>
        <taxon>Sordariales</taxon>
        <taxon>Lasiosphaeriaceae</taxon>
        <taxon>Immersiella</taxon>
    </lineage>
</organism>
<feature type="region of interest" description="Disordered" evidence="1">
    <location>
        <begin position="172"/>
        <end position="251"/>
    </location>
</feature>
<evidence type="ECO:0000313" key="2">
    <source>
        <dbReference type="EMBL" id="KAK0626939.1"/>
    </source>
</evidence>
<reference evidence="2" key="1">
    <citation type="submission" date="2023-06" db="EMBL/GenBank/DDBJ databases">
        <title>Genome-scale phylogeny and comparative genomics of the fungal order Sordariales.</title>
        <authorList>
            <consortium name="Lawrence Berkeley National Laboratory"/>
            <person name="Hensen N."/>
            <person name="Bonometti L."/>
            <person name="Westerberg I."/>
            <person name="Brannstrom I.O."/>
            <person name="Guillou S."/>
            <person name="Cros-Aarteil S."/>
            <person name="Calhoun S."/>
            <person name="Haridas S."/>
            <person name="Kuo A."/>
            <person name="Mondo S."/>
            <person name="Pangilinan J."/>
            <person name="Riley R."/>
            <person name="Labutti K."/>
            <person name="Andreopoulos B."/>
            <person name="Lipzen A."/>
            <person name="Chen C."/>
            <person name="Yanf M."/>
            <person name="Daum C."/>
            <person name="Ng V."/>
            <person name="Clum A."/>
            <person name="Steindorff A."/>
            <person name="Ohm R."/>
            <person name="Martin F."/>
            <person name="Silar P."/>
            <person name="Natvig D."/>
            <person name="Lalanne C."/>
            <person name="Gautier V."/>
            <person name="Ament-Velasquez S.L."/>
            <person name="Kruys A."/>
            <person name="Hutchinson M.I."/>
            <person name="Powell A.J."/>
            <person name="Barry K."/>
            <person name="Miller A.N."/>
            <person name="Grigoriev I.V."/>
            <person name="Debuchy R."/>
            <person name="Gladieux P."/>
            <person name="Thoren M.H."/>
            <person name="Johannesson H."/>
        </authorList>
    </citation>
    <scope>NUCLEOTIDE SEQUENCE</scope>
    <source>
        <strain evidence="2">CBS 606.72</strain>
    </source>
</reference>
<feature type="region of interest" description="Disordered" evidence="1">
    <location>
        <begin position="370"/>
        <end position="424"/>
    </location>
</feature>
<proteinExistence type="predicted"/>
<feature type="compositionally biased region" description="Basic and acidic residues" evidence="1">
    <location>
        <begin position="1202"/>
        <end position="1213"/>
    </location>
</feature>
<feature type="compositionally biased region" description="Low complexity" evidence="1">
    <location>
        <begin position="11"/>
        <end position="23"/>
    </location>
</feature>
<sequence length="1213" mass="134624">MFTASPTTIEPPSARLPSRSLPSRNITSSTIEDAYVAFVFYCNPAVPLDTETAALREAFRTPPKSGGKSFSTYTLFELIKQLETKELKTWAELALKLGVEPPDQEKGQSSQKIQQYAVRLKRWMHSMHVDAFFEYLMDRPHPYWNELPPASTPVIETGRDGVAAEDDMALRALLPQIKPRRGRKKPEDDETGKSPSQRPSPLQDEYPPSARPDASEPWSAHPDGRGSVFLFPSAPDPMRLSASMGQPPSQPWIGNDVAQTPLTAYPHPQSALTPITRNAFWADPSEPRSAITASKPRSTSRRHAPPALPPQILNQPSPVQENAPPRPAKRSRLSLQVPERVGGEVRLATPPLPMTAPPTAPPVVMVNGQAHDHSSIHPTSSSAHDPMMHHQHHQHNHNQHPHQHQHLEQQPGTTGPPGAANHAHGVDDLFEQHSRTSAMPPGAGGIPQVALQDLSDRTNIEEVEDFFAHTIITGQWFDSLGVPIPAGSYDEAMALAQTVIENLIRTAATKEAFLINLSALTGGKMLMPKDSLRITRLETPAEMVDRSRYLCQWELRYGDIQGTYSMEETVLHSKWKKGKKDAGPEEGVAEREEAERWQTMYREIMDVMARRDADSTTTTMPKQYVLLGRPVPRIGTRHASLLLVGLSLFALFSLLFTLPSALPAGPSFDNPKFSIPKSLKKQPWMNHLNPFKQPAHAPPRQNNDTDGEASCSTVTMDEGRSLLPIQERRPRIYCYYDNTVDKPPKDKDAESELLLAWRKAWWAYGFEPILLTPAEGETNPFLRNDLMRWLAWENMGGGLLAHFLLYPMGPYDDPLLKSLRRGEYPKLTRWKDLDDGLFAGPKNEILSTVKLAMASPHLKVVKDLVAAITHDKAENPFAVDDPPASLAYYSAKVIETKYTKVGDELAINKPAGLNSLRKLITAHLHVTWQSSYPAGIAVVKPIPHHTTHLIRPAFHLATRLTRCPDSPIPSSCPPNRPDCATCDPGRLLPVSTPAHLSTAKDRFTIGIVPHPYTTSSLIALRDDIDISFIRATLDRDPWITDLTQDVCTAGISGGARLLRFKEAVAADESGARASLWLLAEREIPEDLDWHFGFPIPGGGGGDPPNHDPADGPIPVPEELALEPALLTHAQAIVGTNDPTLKRKPKKLATAEEIAIRDATEAWNLADAEAWRFARAYLARKAMERKKWELEEEKFADGMGSETGRRSPWDRWLE</sequence>
<keyword evidence="3" id="KW-1185">Reference proteome</keyword>
<dbReference type="PANTHER" id="PTHR42055:SF1">
    <property type="entry name" value="YALI0E03476P"/>
    <property type="match status" value="1"/>
</dbReference>
<evidence type="ECO:0000313" key="3">
    <source>
        <dbReference type="Proteomes" id="UP001175000"/>
    </source>
</evidence>
<evidence type="ECO:0000256" key="1">
    <source>
        <dbReference type="SAM" id="MobiDB-lite"/>
    </source>
</evidence>
<feature type="region of interest" description="Disordered" evidence="1">
    <location>
        <begin position="1190"/>
        <end position="1213"/>
    </location>
</feature>